<reference evidence="2 3" key="1">
    <citation type="submission" date="2022-04" db="EMBL/GenBank/DDBJ databases">
        <title>Diverse halophilic archaea isolated from saline environments.</title>
        <authorList>
            <person name="Cui H.-L."/>
        </authorList>
    </citation>
    <scope>NUCLEOTIDE SEQUENCE [LARGE SCALE GENOMIC DNA]</scope>
    <source>
        <strain evidence="2 3">XZYJT49</strain>
    </source>
</reference>
<proteinExistence type="predicted"/>
<dbReference type="Pfam" id="PF12697">
    <property type="entry name" value="Abhydrolase_6"/>
    <property type="match status" value="1"/>
</dbReference>
<dbReference type="PANTHER" id="PTHR46438:SF2">
    <property type="entry name" value="ALPHA_BETA-HYDROLASES SUPERFAMILY PROTEIN"/>
    <property type="match status" value="1"/>
</dbReference>
<evidence type="ECO:0000259" key="1">
    <source>
        <dbReference type="Pfam" id="PF12697"/>
    </source>
</evidence>
<keyword evidence="2" id="KW-0378">Hydrolase</keyword>
<feature type="domain" description="AB hydrolase-1" evidence="1">
    <location>
        <begin position="62"/>
        <end position="300"/>
    </location>
</feature>
<evidence type="ECO:0000313" key="2">
    <source>
        <dbReference type="EMBL" id="UPV74210.1"/>
    </source>
</evidence>
<dbReference type="PANTHER" id="PTHR46438">
    <property type="entry name" value="ALPHA/BETA-HYDROLASES SUPERFAMILY PROTEIN"/>
    <property type="match status" value="1"/>
</dbReference>
<dbReference type="Proteomes" id="UP000830729">
    <property type="component" value="Chromosome"/>
</dbReference>
<protein>
    <submittedName>
        <fullName evidence="2">Alpha/beta hydrolase</fullName>
    </submittedName>
</protein>
<keyword evidence="3" id="KW-1185">Reference proteome</keyword>
<name>A0A8U0HT89_9EURY</name>
<dbReference type="AlphaFoldDB" id="A0A8U0HT89"/>
<sequence length="319" mass="34874">MKLRKLAAGVAGGLGAAALGNRLLSWKSGDLRPALEGDQRTYRWRGFDVAYTEAGDPDDPDVLLLHGVHAAASNKEFDQIFDQLAKTHHVVAPDLPGFGRSDRPPLTYSAALYTAFVTDFAEDMTDDATCVATSLSGAYATLAQHQSGAFSRLVLVAPTGDTGPRRTWLRSVFRSPVLGQGLFNLLTSKRSLHFFDNREAYSTEASYTERDVDYQWETSHQPGARFAPASFVSGYLDPDVDLGEELARLDVPVTIIWGRDATVSPLEKGEQLAERADAKLVVFDEAKLLPHAEHPGPFLDVLLDELTEEEREAEPGAET</sequence>
<dbReference type="RefSeq" id="WP_248650256.1">
    <property type="nucleotide sequence ID" value="NZ_CP096659.1"/>
</dbReference>
<dbReference type="EMBL" id="CP096659">
    <property type="protein sequence ID" value="UPV74210.1"/>
    <property type="molecule type" value="Genomic_DNA"/>
</dbReference>
<accession>A0A8U0HT89</accession>
<dbReference type="GO" id="GO:0016787">
    <property type="term" value="F:hydrolase activity"/>
    <property type="evidence" value="ECO:0007669"/>
    <property type="project" value="UniProtKB-KW"/>
</dbReference>
<dbReference type="KEGG" id="halx:M0R89_16930"/>
<dbReference type="PRINTS" id="PR00111">
    <property type="entry name" value="ABHYDROLASE"/>
</dbReference>
<gene>
    <name evidence="2" type="ORF">M0R89_16930</name>
</gene>
<dbReference type="InterPro" id="IPR029058">
    <property type="entry name" value="AB_hydrolase_fold"/>
</dbReference>
<dbReference type="InterPro" id="IPR000073">
    <property type="entry name" value="AB_hydrolase_1"/>
</dbReference>
<dbReference type="GeneID" id="72186919"/>
<dbReference type="SUPFAM" id="SSF53474">
    <property type="entry name" value="alpha/beta-Hydrolases"/>
    <property type="match status" value="1"/>
</dbReference>
<evidence type="ECO:0000313" key="3">
    <source>
        <dbReference type="Proteomes" id="UP000830729"/>
    </source>
</evidence>
<organism evidence="2 3">
    <name type="scientific">Halorussus limi</name>
    <dbReference type="NCBI Taxonomy" id="2938695"/>
    <lineage>
        <taxon>Archaea</taxon>
        <taxon>Methanobacteriati</taxon>
        <taxon>Methanobacteriota</taxon>
        <taxon>Stenosarchaea group</taxon>
        <taxon>Halobacteria</taxon>
        <taxon>Halobacteriales</taxon>
        <taxon>Haladaptataceae</taxon>
        <taxon>Halorussus</taxon>
    </lineage>
</organism>
<dbReference type="Gene3D" id="3.40.50.1820">
    <property type="entry name" value="alpha/beta hydrolase"/>
    <property type="match status" value="1"/>
</dbReference>